<comment type="caution">
    <text evidence="1">The sequence shown here is derived from an EMBL/GenBank/DDBJ whole genome shotgun (WGS) entry which is preliminary data.</text>
</comment>
<accession>A0ACA9Q7Y9</accession>
<keyword evidence="2" id="KW-1185">Reference proteome</keyword>
<evidence type="ECO:0000313" key="1">
    <source>
        <dbReference type="EMBL" id="CAG8740295.1"/>
    </source>
</evidence>
<evidence type="ECO:0000313" key="2">
    <source>
        <dbReference type="Proteomes" id="UP000789920"/>
    </source>
</evidence>
<dbReference type="EMBL" id="CAJVQC010028667">
    <property type="protein sequence ID" value="CAG8740295.1"/>
    <property type="molecule type" value="Genomic_DNA"/>
</dbReference>
<organism evidence="1 2">
    <name type="scientific">Racocetra persica</name>
    <dbReference type="NCBI Taxonomy" id="160502"/>
    <lineage>
        <taxon>Eukaryota</taxon>
        <taxon>Fungi</taxon>
        <taxon>Fungi incertae sedis</taxon>
        <taxon>Mucoromycota</taxon>
        <taxon>Glomeromycotina</taxon>
        <taxon>Glomeromycetes</taxon>
        <taxon>Diversisporales</taxon>
        <taxon>Gigasporaceae</taxon>
        <taxon>Racocetra</taxon>
    </lineage>
</organism>
<gene>
    <name evidence="1" type="ORF">RPERSI_LOCUS13083</name>
</gene>
<protein>
    <submittedName>
        <fullName evidence="1">14726_t:CDS:1</fullName>
    </submittedName>
</protein>
<dbReference type="Proteomes" id="UP000789920">
    <property type="component" value="Unassembled WGS sequence"/>
</dbReference>
<sequence length="96" mass="11127">MFLRINQEDVPSLVTLYINADRASQRATRGIQFEILSWYSLTPEIIETNQSQVHKCGQGKNLKELKHPVPEAGFDNSFPEYVDEKILRKMQSNKMD</sequence>
<reference evidence="1" key="1">
    <citation type="submission" date="2021-06" db="EMBL/GenBank/DDBJ databases">
        <authorList>
            <person name="Kallberg Y."/>
            <person name="Tangrot J."/>
            <person name="Rosling A."/>
        </authorList>
    </citation>
    <scope>NUCLEOTIDE SEQUENCE</scope>
    <source>
        <strain evidence="1">MA461A</strain>
    </source>
</reference>
<proteinExistence type="predicted"/>
<feature type="non-terminal residue" evidence="1">
    <location>
        <position position="96"/>
    </location>
</feature>
<name>A0ACA9Q7Y9_9GLOM</name>